<reference evidence="1" key="1">
    <citation type="submission" date="2022-07" db="EMBL/GenBank/DDBJ databases">
        <title>Genome analysis of Parmales, a sister group of diatoms, reveals the evolutionary specialization of diatoms from phago-mixotrophs to photoautotrophs.</title>
        <authorList>
            <person name="Ban H."/>
            <person name="Sato S."/>
            <person name="Yoshikawa S."/>
            <person name="Kazumasa Y."/>
            <person name="Nakamura Y."/>
            <person name="Ichinomiya M."/>
            <person name="Saitoh K."/>
            <person name="Sato N."/>
            <person name="Blanc-Mathieu R."/>
            <person name="Endo H."/>
            <person name="Kuwata A."/>
            <person name="Ogata H."/>
        </authorList>
    </citation>
    <scope>NUCLEOTIDE SEQUENCE</scope>
</reference>
<dbReference type="PANTHER" id="PTHR33975">
    <property type="entry name" value="MYELIN-ASSOCIATED OLIGODENDROCYTE BASIC PROTEIN"/>
    <property type="match status" value="1"/>
</dbReference>
<name>A0A9W7G2G4_9STRA</name>
<dbReference type="InterPro" id="IPR010903">
    <property type="entry name" value="DUF1517"/>
</dbReference>
<dbReference type="AlphaFoldDB" id="A0A9W7G2G4"/>
<protein>
    <submittedName>
        <fullName evidence="1">Uncharacterized protein</fullName>
    </submittedName>
</protein>
<comment type="caution">
    <text evidence="1">The sequence shown here is derived from an EMBL/GenBank/DDBJ whole genome shotgun (WGS) entry which is preliminary data.</text>
</comment>
<dbReference type="EMBL" id="BRXZ01007732">
    <property type="protein sequence ID" value="GMI33177.1"/>
    <property type="molecule type" value="Genomic_DNA"/>
</dbReference>
<dbReference type="Proteomes" id="UP001165082">
    <property type="component" value="Unassembled WGS sequence"/>
</dbReference>
<organism evidence="1 2">
    <name type="scientific">Triparma retinervis</name>
    <dbReference type="NCBI Taxonomy" id="2557542"/>
    <lineage>
        <taxon>Eukaryota</taxon>
        <taxon>Sar</taxon>
        <taxon>Stramenopiles</taxon>
        <taxon>Ochrophyta</taxon>
        <taxon>Bolidophyceae</taxon>
        <taxon>Parmales</taxon>
        <taxon>Triparmaceae</taxon>
        <taxon>Triparma</taxon>
    </lineage>
</organism>
<keyword evidence="2" id="KW-1185">Reference proteome</keyword>
<sequence>MFEEAGPLGKGITVGQVSVCVRDGHDMINKLNIIATKHSGTSPTALSKLAGETALALLRASDDWISACGKKSKYATKDAGKAESDFNRMATTLASKYEKEYPPEAPSSSSSSPPPPSSSVAVVTLLLEITGDETAFDIAGKSFSQTKESLQSIAADVGCDGGRVLNGVEVFWCPGDRKELLEEADVLLDFPELRSL</sequence>
<evidence type="ECO:0000313" key="2">
    <source>
        <dbReference type="Proteomes" id="UP001165082"/>
    </source>
</evidence>
<dbReference type="OrthoDB" id="542507at2759"/>
<accession>A0A9W7G2G4</accession>
<dbReference type="PANTHER" id="PTHR33975:SF2">
    <property type="entry name" value="MYELIN-ASSOCIATED OLIGODENDROCYTE BASIC PROTEIN"/>
    <property type="match status" value="1"/>
</dbReference>
<dbReference type="Pfam" id="PF07466">
    <property type="entry name" value="DUF1517"/>
    <property type="match status" value="1"/>
</dbReference>
<proteinExistence type="predicted"/>
<dbReference type="InterPro" id="IPR053023">
    <property type="entry name" value="FLAP_modulator"/>
</dbReference>
<gene>
    <name evidence="1" type="ORF">TrRE_jg4890</name>
</gene>
<evidence type="ECO:0000313" key="1">
    <source>
        <dbReference type="EMBL" id="GMI33177.1"/>
    </source>
</evidence>